<dbReference type="GO" id="GO:0140359">
    <property type="term" value="F:ABC-type transporter activity"/>
    <property type="evidence" value="ECO:0007669"/>
    <property type="project" value="InterPro"/>
</dbReference>
<dbReference type="SMART" id="SM00382">
    <property type="entry name" value="AAA"/>
    <property type="match status" value="1"/>
</dbReference>
<evidence type="ECO:0000256" key="1">
    <source>
        <dbReference type="ARBA" id="ARBA00004651"/>
    </source>
</evidence>
<dbReference type="GO" id="GO:0034040">
    <property type="term" value="F:ATPase-coupled lipid transmembrane transporter activity"/>
    <property type="evidence" value="ECO:0007669"/>
    <property type="project" value="TreeGrafter"/>
</dbReference>
<evidence type="ECO:0000259" key="9">
    <source>
        <dbReference type="PROSITE" id="PS50893"/>
    </source>
</evidence>
<dbReference type="PROSITE" id="PS50893">
    <property type="entry name" value="ABC_TRANSPORTER_2"/>
    <property type="match status" value="1"/>
</dbReference>
<gene>
    <name evidence="11" type="ORF">SAMN02983006_00791</name>
</gene>
<dbReference type="InterPro" id="IPR036640">
    <property type="entry name" value="ABC1_TM_sf"/>
</dbReference>
<dbReference type="STRING" id="29563.SAMN02983006_00791"/>
<dbReference type="InterPro" id="IPR039421">
    <property type="entry name" value="Type_1_exporter"/>
</dbReference>
<dbReference type="OrthoDB" id="9762778at2"/>
<evidence type="ECO:0000256" key="7">
    <source>
        <dbReference type="ARBA" id="ARBA00023136"/>
    </source>
</evidence>
<dbReference type="PANTHER" id="PTHR24221:SF397">
    <property type="entry name" value="ABC TRANSPORTER, ATP-BINDING TRANSMEMBRANE PROTEIN"/>
    <property type="match status" value="1"/>
</dbReference>
<evidence type="ECO:0000256" key="6">
    <source>
        <dbReference type="ARBA" id="ARBA00022989"/>
    </source>
</evidence>
<dbReference type="InterPro" id="IPR017871">
    <property type="entry name" value="ABC_transporter-like_CS"/>
</dbReference>
<evidence type="ECO:0000313" key="11">
    <source>
        <dbReference type="EMBL" id="SFL30718.1"/>
    </source>
</evidence>
<evidence type="ECO:0000256" key="5">
    <source>
        <dbReference type="ARBA" id="ARBA00022840"/>
    </source>
</evidence>
<keyword evidence="2" id="KW-0813">Transport</keyword>
<organism evidence="11 12">
    <name type="scientific">Halanaerobium salsuginis</name>
    <dbReference type="NCBI Taxonomy" id="29563"/>
    <lineage>
        <taxon>Bacteria</taxon>
        <taxon>Bacillati</taxon>
        <taxon>Bacillota</taxon>
        <taxon>Clostridia</taxon>
        <taxon>Halanaerobiales</taxon>
        <taxon>Halanaerobiaceae</taxon>
        <taxon>Halanaerobium</taxon>
    </lineage>
</organism>
<evidence type="ECO:0000256" key="8">
    <source>
        <dbReference type="SAM" id="Phobius"/>
    </source>
</evidence>
<dbReference type="InterPro" id="IPR003593">
    <property type="entry name" value="AAA+_ATPase"/>
</dbReference>
<evidence type="ECO:0000256" key="2">
    <source>
        <dbReference type="ARBA" id="ARBA00022448"/>
    </source>
</evidence>
<keyword evidence="12" id="KW-1185">Reference proteome</keyword>
<name>A0A1I4GKY6_9FIRM</name>
<dbReference type="GO" id="GO:0005886">
    <property type="term" value="C:plasma membrane"/>
    <property type="evidence" value="ECO:0007669"/>
    <property type="project" value="UniProtKB-SubCell"/>
</dbReference>
<dbReference type="SUPFAM" id="SSF52540">
    <property type="entry name" value="P-loop containing nucleoside triphosphate hydrolases"/>
    <property type="match status" value="1"/>
</dbReference>
<keyword evidence="6 8" id="KW-1133">Transmembrane helix</keyword>
<proteinExistence type="predicted"/>
<reference evidence="11 12" key="1">
    <citation type="submission" date="2016-10" db="EMBL/GenBank/DDBJ databases">
        <authorList>
            <person name="de Groot N.N."/>
        </authorList>
    </citation>
    <scope>NUCLEOTIDE SEQUENCE [LARGE SCALE GENOMIC DNA]</scope>
    <source>
        <strain evidence="11 12">ATCC 51327</strain>
    </source>
</reference>
<feature type="domain" description="ABC transmembrane type-1" evidence="10">
    <location>
        <begin position="39"/>
        <end position="295"/>
    </location>
</feature>
<keyword evidence="3 8" id="KW-0812">Transmembrane</keyword>
<dbReference type="PROSITE" id="PS50929">
    <property type="entry name" value="ABC_TM1F"/>
    <property type="match status" value="1"/>
</dbReference>
<feature type="transmembrane region" description="Helical" evidence="8">
    <location>
        <begin position="60"/>
        <end position="81"/>
    </location>
</feature>
<dbReference type="GO" id="GO:0005524">
    <property type="term" value="F:ATP binding"/>
    <property type="evidence" value="ECO:0007669"/>
    <property type="project" value="UniProtKB-KW"/>
</dbReference>
<sequence length="580" mass="63995">MLNYLQNKFALSQQGAKGLLKGSIYSALINLTLMLPVGISILLLSRLLEPLLTDKSNSPVLLKYSLLVILAGGIIYFVHYLQYSCVYLTTYQESANIRIKLAEKLRQLPLAFFGSRDLSDLTNTIMGDCTTIEHAFSHAIPQFLGSLISTLIIIIALLIMNWQLGLSVLWVVPIAFLMIFASKKLQKSSELKHYQQKRICAEKIQEGLENIQDIKSYSLSADYLADLDQKLAAAEQAQIKSELTMGAFVTGSQAILRLGLATVILVGSRLLISNQVDLLTYLIFLITAARLYDPLAANLTNIAEIFNVEIPIQRMQELEKQPVQTGKKDYQLADYEIKVENLTFAYQSEQPVLKDVSFTARQGEVTALIGPSGSGKSTMAKLVARFWDPDQGKILLGGENIAHLDPEALLANYTIVFQDVTLFNDTILENIRLGNSAATNEEVIAAAKIANCDDFISRLPEGYQTIIGENGSTLSGGERQRISIARAFLKDAPVVLLDEATASLDAENETKVQTALAELIKNKTVLVVAHRLRTIESADQIIVLAEGQIVEQGSPTELSKQSGMYSHLLELQKQSQNWSL</sequence>
<feature type="transmembrane region" description="Helical" evidence="8">
    <location>
        <begin position="147"/>
        <end position="180"/>
    </location>
</feature>
<dbReference type="InterPro" id="IPR003439">
    <property type="entry name" value="ABC_transporter-like_ATP-bd"/>
</dbReference>
<feature type="transmembrane region" description="Helical" evidence="8">
    <location>
        <begin position="24"/>
        <end position="48"/>
    </location>
</feature>
<dbReference type="EMBL" id="FOTI01000007">
    <property type="protein sequence ID" value="SFL30718.1"/>
    <property type="molecule type" value="Genomic_DNA"/>
</dbReference>
<dbReference type="Gene3D" id="1.20.1560.10">
    <property type="entry name" value="ABC transporter type 1, transmembrane domain"/>
    <property type="match status" value="1"/>
</dbReference>
<keyword evidence="4" id="KW-0547">Nucleotide-binding</keyword>
<keyword evidence="7 8" id="KW-0472">Membrane</keyword>
<protein>
    <submittedName>
        <fullName evidence="11">ATP-binding cassette, subfamily B</fullName>
    </submittedName>
</protein>
<dbReference type="InterPro" id="IPR027417">
    <property type="entry name" value="P-loop_NTPase"/>
</dbReference>
<dbReference type="Gene3D" id="3.40.50.300">
    <property type="entry name" value="P-loop containing nucleotide triphosphate hydrolases"/>
    <property type="match status" value="1"/>
</dbReference>
<dbReference type="SUPFAM" id="SSF90123">
    <property type="entry name" value="ABC transporter transmembrane region"/>
    <property type="match status" value="1"/>
</dbReference>
<dbReference type="PROSITE" id="PS00211">
    <property type="entry name" value="ABC_TRANSPORTER_1"/>
    <property type="match status" value="1"/>
</dbReference>
<comment type="subcellular location">
    <subcellularLocation>
        <location evidence="1">Cell membrane</location>
        <topology evidence="1">Multi-pass membrane protein</topology>
    </subcellularLocation>
</comment>
<dbReference type="PANTHER" id="PTHR24221">
    <property type="entry name" value="ATP-BINDING CASSETTE SUB-FAMILY B"/>
    <property type="match status" value="1"/>
</dbReference>
<feature type="domain" description="ABC transporter" evidence="9">
    <location>
        <begin position="337"/>
        <end position="571"/>
    </location>
</feature>
<evidence type="ECO:0000256" key="4">
    <source>
        <dbReference type="ARBA" id="ARBA00022741"/>
    </source>
</evidence>
<dbReference type="InterPro" id="IPR011527">
    <property type="entry name" value="ABC1_TM_dom"/>
</dbReference>
<evidence type="ECO:0000313" key="12">
    <source>
        <dbReference type="Proteomes" id="UP000199006"/>
    </source>
</evidence>
<dbReference type="Pfam" id="PF00005">
    <property type="entry name" value="ABC_tran"/>
    <property type="match status" value="1"/>
</dbReference>
<keyword evidence="5 11" id="KW-0067">ATP-binding</keyword>
<dbReference type="GO" id="GO:0016887">
    <property type="term" value="F:ATP hydrolysis activity"/>
    <property type="evidence" value="ECO:0007669"/>
    <property type="project" value="InterPro"/>
</dbReference>
<dbReference type="AlphaFoldDB" id="A0A1I4GKY6"/>
<evidence type="ECO:0000259" key="10">
    <source>
        <dbReference type="PROSITE" id="PS50929"/>
    </source>
</evidence>
<evidence type="ECO:0000256" key="3">
    <source>
        <dbReference type="ARBA" id="ARBA00022692"/>
    </source>
</evidence>
<dbReference type="Pfam" id="PF00664">
    <property type="entry name" value="ABC_membrane"/>
    <property type="match status" value="1"/>
</dbReference>
<accession>A0A1I4GKY6</accession>
<dbReference type="RefSeq" id="WP_089859996.1">
    <property type="nucleotide sequence ID" value="NZ_FOTI01000007.1"/>
</dbReference>
<dbReference type="FunFam" id="3.40.50.300:FF:000287">
    <property type="entry name" value="Multidrug ABC transporter ATP-binding protein"/>
    <property type="match status" value="1"/>
</dbReference>
<dbReference type="Proteomes" id="UP000199006">
    <property type="component" value="Unassembled WGS sequence"/>
</dbReference>